<reference evidence="1" key="1">
    <citation type="submission" date="2019-04" db="EMBL/GenBank/DDBJ databases">
        <title>Friends and foes A comparative genomics study of 23 Aspergillus species from section Flavi.</title>
        <authorList>
            <consortium name="DOE Joint Genome Institute"/>
            <person name="Kjaerbolling I."/>
            <person name="Vesth T."/>
            <person name="Frisvad J.C."/>
            <person name="Nybo J.L."/>
            <person name="Theobald S."/>
            <person name="Kildgaard S."/>
            <person name="Isbrandt T."/>
            <person name="Kuo A."/>
            <person name="Sato A."/>
            <person name="Lyhne E.K."/>
            <person name="Kogle M.E."/>
            <person name="Wiebenga A."/>
            <person name="Kun R.S."/>
            <person name="Lubbers R.J."/>
            <person name="Makela M.R."/>
            <person name="Barry K."/>
            <person name="Chovatia M."/>
            <person name="Clum A."/>
            <person name="Daum C."/>
            <person name="Haridas S."/>
            <person name="He G."/>
            <person name="LaButti K."/>
            <person name="Lipzen A."/>
            <person name="Mondo S."/>
            <person name="Riley R."/>
            <person name="Salamov A."/>
            <person name="Simmons B.A."/>
            <person name="Magnuson J.K."/>
            <person name="Henrissat B."/>
            <person name="Mortensen U.H."/>
            <person name="Larsen T.O."/>
            <person name="Devries R.P."/>
            <person name="Grigoriev I.V."/>
            <person name="Machida M."/>
            <person name="Baker S.E."/>
            <person name="Andersen M.R."/>
        </authorList>
    </citation>
    <scope>NUCLEOTIDE SEQUENCE</scope>
    <source>
        <strain evidence="1">CBS 117612</strain>
    </source>
</reference>
<name>A0A5N6YBV4_9EURO</name>
<evidence type="ECO:0000313" key="1">
    <source>
        <dbReference type="EMBL" id="KAE8342954.1"/>
    </source>
</evidence>
<dbReference type="Proteomes" id="UP000325558">
    <property type="component" value="Unassembled WGS sequence"/>
</dbReference>
<organism evidence="1">
    <name type="scientific">Aspergillus arachidicola</name>
    <dbReference type="NCBI Taxonomy" id="656916"/>
    <lineage>
        <taxon>Eukaryota</taxon>
        <taxon>Fungi</taxon>
        <taxon>Dikarya</taxon>
        <taxon>Ascomycota</taxon>
        <taxon>Pezizomycotina</taxon>
        <taxon>Eurotiomycetes</taxon>
        <taxon>Eurotiomycetidae</taxon>
        <taxon>Eurotiales</taxon>
        <taxon>Aspergillaceae</taxon>
        <taxon>Aspergillus</taxon>
        <taxon>Aspergillus subgen. Circumdati</taxon>
    </lineage>
</organism>
<dbReference type="AlphaFoldDB" id="A0A5N6YBV4"/>
<accession>A0A5N6YBV4</accession>
<dbReference type="EMBL" id="ML737131">
    <property type="protein sequence ID" value="KAE8342954.1"/>
    <property type="molecule type" value="Genomic_DNA"/>
</dbReference>
<gene>
    <name evidence="1" type="ORF">BDV24DRAFT_173358</name>
</gene>
<dbReference type="OrthoDB" id="1577640at2759"/>
<protein>
    <submittedName>
        <fullName evidence="1">Uncharacterized protein</fullName>
    </submittedName>
</protein>
<proteinExistence type="predicted"/>
<sequence>MHTNIRYLLLPRVVNELYPQETNAILEECFAVYEHVGYNCQAAELLYAAGFINTKGASFYSQIPMKSTLPIHHIATCVEATRYSDSRSDHLLARLFGFFDSVALDGVKEMHNILAPVVLRLCTFELLEITHTCRHHKMGFDTLRGRVTIYDVPEIHSEQRHLINRLEELVLEFEYRYRELNVTLPEFLTGYWRDRMDEVKAEEQVFDQEEAQRMRELGFSFCQWSC</sequence>